<protein>
    <submittedName>
        <fullName evidence="1">Uncharacterized protein</fullName>
    </submittedName>
</protein>
<evidence type="ECO:0000313" key="1">
    <source>
        <dbReference type="EMBL" id="CAB5226123.1"/>
    </source>
</evidence>
<gene>
    <name evidence="1" type="ORF">UFOVP754_47</name>
</gene>
<proteinExistence type="predicted"/>
<reference evidence="1" key="1">
    <citation type="submission" date="2020-05" db="EMBL/GenBank/DDBJ databases">
        <authorList>
            <person name="Chiriac C."/>
            <person name="Salcher M."/>
            <person name="Ghai R."/>
            <person name="Kavagutti S V."/>
        </authorList>
    </citation>
    <scope>NUCLEOTIDE SEQUENCE</scope>
</reference>
<accession>A0A6J7XB63</accession>
<organism evidence="1">
    <name type="scientific">uncultured Caudovirales phage</name>
    <dbReference type="NCBI Taxonomy" id="2100421"/>
    <lineage>
        <taxon>Viruses</taxon>
        <taxon>Duplodnaviria</taxon>
        <taxon>Heunggongvirae</taxon>
        <taxon>Uroviricota</taxon>
        <taxon>Caudoviricetes</taxon>
        <taxon>Peduoviridae</taxon>
        <taxon>Maltschvirus</taxon>
        <taxon>Maltschvirus maltsch</taxon>
    </lineage>
</organism>
<dbReference type="EMBL" id="LR798349">
    <property type="protein sequence ID" value="CAB5226123.1"/>
    <property type="molecule type" value="Genomic_DNA"/>
</dbReference>
<sequence>MSNFFSKGNPDNFGDFRAMKNAKSAFINIPDPIYSGRLWTHFGDGDNAPNLWTFAIENSPTARLCVGKIEKFIKGLGFKENGDMPVNATGLTANELLAQFARSAAYWNGAHVSIVKFTGAGDVGSVYPYQVSFVRKREDGKILTNKRFGTGRRALEKAVEHTEFNRFEDKKSRVDRVLSQVEKEGYQVGDVLYRMKDGEGLLRDVYPIPEAYAGLETIIADNKLAVKDLNLIAKGFSADKIIIYPKEIDRVNRDEAGKTQHDYYREAMSEFQGEDGSGTMLLDGNFIELMPDVKSVDNKAALDSTETANNRIPKAICRMFHVPPVLIGMDQANILGNQKALSDSMEVFNLTVKEYQGFILQTFRQLYPAYNWEIQDLQLFKNEPNNPQTF</sequence>
<name>A0A6J7XB63_9CAUD</name>